<dbReference type="InterPro" id="IPR052894">
    <property type="entry name" value="AsmA-related"/>
</dbReference>
<dbReference type="PANTHER" id="PTHR30441">
    <property type="entry name" value="DUF748 DOMAIN-CONTAINING PROTEIN"/>
    <property type="match status" value="1"/>
</dbReference>
<evidence type="ECO:0008006" key="3">
    <source>
        <dbReference type="Google" id="ProtNLM"/>
    </source>
</evidence>
<protein>
    <recommendedName>
        <fullName evidence="3">DUF3971 domain-containing protein</fullName>
    </recommendedName>
</protein>
<organism evidence="1 2">
    <name type="scientific">Candidatus Litorirhabdus singularis</name>
    <dbReference type="NCBI Taxonomy" id="2518993"/>
    <lineage>
        <taxon>Bacteria</taxon>
        <taxon>Pseudomonadati</taxon>
        <taxon>Pseudomonadota</taxon>
        <taxon>Gammaproteobacteria</taxon>
        <taxon>Cellvibrionales</taxon>
        <taxon>Halieaceae</taxon>
        <taxon>Candidatus Litorirhabdus</taxon>
    </lineage>
</organism>
<comment type="caution">
    <text evidence="1">The sequence shown here is derived from an EMBL/GenBank/DDBJ whole genome shotgun (WGS) entry which is preliminary data.</text>
</comment>
<dbReference type="PANTHER" id="PTHR30441:SF4">
    <property type="entry name" value="PROTEIN ASMA"/>
    <property type="match status" value="1"/>
</dbReference>
<dbReference type="RefSeq" id="WP_279243839.1">
    <property type="nucleotide sequence ID" value="NZ_SHNN01000001.1"/>
</dbReference>
<dbReference type="EMBL" id="SHNN01000001">
    <property type="protein sequence ID" value="MCX2979848.1"/>
    <property type="molecule type" value="Genomic_DNA"/>
</dbReference>
<accession>A0ABT3TC58</accession>
<dbReference type="Proteomes" id="UP001143362">
    <property type="component" value="Unassembled WGS sequence"/>
</dbReference>
<proteinExistence type="predicted"/>
<reference evidence="1" key="1">
    <citation type="submission" date="2019-02" db="EMBL/GenBank/DDBJ databases">
        <authorList>
            <person name="Li S.-H."/>
        </authorList>
    </citation>
    <scope>NUCLEOTIDE SEQUENCE</scope>
    <source>
        <strain evidence="1">IMCC14734</strain>
    </source>
</reference>
<keyword evidence="2" id="KW-1185">Reference proteome</keyword>
<gene>
    <name evidence="1" type="ORF">EYC98_03110</name>
</gene>
<name>A0ABT3TC58_9GAMM</name>
<sequence>MRQQPLKRFLIIGSSLFLLIVLIASAQRIVGGILDYELAGRLTPILGLPVSIEKIDVDLIGFNASTARVLLGDPKDPLIDATAVRVGLSWAKLLRGEIRLIEVAVDDLSVKPSRWQQQDTSPDAYQFLEPWLPNRLDLAQGRYVTADDKAWPIMQVGWRRQPDGGASLYWTSPRPGGDLRIEADITSLPALLQLTDIEGRLKLLPQVMGVDGADIGFSLAPVPEQGYAVKASGRLAKMQVQLSAFSDTPWEVPQRSVTKVERLDPEPLQQFYAFLMGTGEASSLEEKLLKPVPQLALPRHQAILEISSLTISGDALTDNRVIFSSGESGLQVESAISHGPGGVLNWSGGLHNLDQGLSLELEARLTASEDGKGLLPSRLNAQWLWQEGTASVSGRGSSWGALVDDLEGAFALAGFHLGETRTPLLFKAQLDRSPKSLVLQPLQLEVGSAAIFGRLEFAGGGDRRLHTTLRGGGLDLSFMFNPSDDDTQVGVAMPAFLLRYPGVDLNWDIELEAIKIPIADLAGSSIKVVRDAAGGKLEAELQGHTGGELDMLLSWENQPAQPIQVKLDILLRNLNLDRTFGQDGYGLDSRTNGSLEFTSTGEGLEDIFTAMRGSADLSVKLLPENGWSRNEATDSEIGLAGHASLILGSSRIIGVKISELRIASLSQDVTGDISMQANRTPWLIAGLRSSQLDLGPVIDSLPASDPQSDPLDFLRELGASRISLDAGKVTYGGIEVHDLAMTIDAERDAFRVSKLDFDYEGAQVSSQAQLDWHAEETALNASADFKGLVLEGLLQPNPDLPNPLLQGGLKIASHGRSLTDLVNDLQVQLRLESAANKRQQLDERRYVEADITRRADGVDVNLGAFVWAGSDLRGELSYTRGDPAEIDLNLVAGTLNLEPWESVVKVPAEPPAQLSLLQEATRATTEAVRELLSAPYRQLNSSDAKGMASGTTVFRPDPYDLSLLSRFNVKLYGSLEHIRSQAGTARDVTYAANLRDGTLSFDAGVGALNGGEALLEVRYAGVQHPPQASLLARFKDVYKTGAKQSYPQSGYFELRSEGDNAAALAANLDGLVYLELGQGPFNFGRIGFLTADVAGSLVKGLIPSAKHRAPKLNCAITLGTFKDGVGITPYGYAARTRSANLLGKMEVDLGREQIKASFRSRSREGMGISIGNAFSNTVSVQGPLSHPQIVPNTGSLLFRSWAAYMTVGMSILGESMYNRVLASADPCEAIRVKIRENICVSEQPIASSPLVCPSP</sequence>
<evidence type="ECO:0000313" key="1">
    <source>
        <dbReference type="EMBL" id="MCX2979848.1"/>
    </source>
</evidence>
<evidence type="ECO:0000313" key="2">
    <source>
        <dbReference type="Proteomes" id="UP001143362"/>
    </source>
</evidence>